<proteinExistence type="predicted"/>
<evidence type="ECO:0000313" key="2">
    <source>
        <dbReference type="EMBL" id="KRX09082.1"/>
    </source>
</evidence>
<dbReference type="EMBL" id="LDAU01000055">
    <property type="protein sequence ID" value="KRX09082.1"/>
    <property type="molecule type" value="Genomic_DNA"/>
</dbReference>
<feature type="coiled-coil region" evidence="1">
    <location>
        <begin position="108"/>
        <end position="176"/>
    </location>
</feature>
<name>A0A0V0R3W8_PSEPJ</name>
<organism evidence="2 3">
    <name type="scientific">Pseudocohnilembus persalinus</name>
    <name type="common">Ciliate</name>
    <dbReference type="NCBI Taxonomy" id="266149"/>
    <lineage>
        <taxon>Eukaryota</taxon>
        <taxon>Sar</taxon>
        <taxon>Alveolata</taxon>
        <taxon>Ciliophora</taxon>
        <taxon>Intramacronucleata</taxon>
        <taxon>Oligohymenophorea</taxon>
        <taxon>Scuticociliatia</taxon>
        <taxon>Philasterida</taxon>
        <taxon>Pseudocohnilembidae</taxon>
        <taxon>Pseudocohnilembus</taxon>
    </lineage>
</organism>
<gene>
    <name evidence="2" type="ORF">PPERSA_01969</name>
</gene>
<keyword evidence="1" id="KW-0175">Coiled coil</keyword>
<dbReference type="AlphaFoldDB" id="A0A0V0R3W8"/>
<evidence type="ECO:0000256" key="1">
    <source>
        <dbReference type="SAM" id="Coils"/>
    </source>
</evidence>
<reference evidence="2 3" key="1">
    <citation type="journal article" date="2015" name="Sci. Rep.">
        <title>Genome of the facultative scuticociliatosis pathogen Pseudocohnilembus persalinus provides insight into its virulence through horizontal gene transfer.</title>
        <authorList>
            <person name="Xiong J."/>
            <person name="Wang G."/>
            <person name="Cheng J."/>
            <person name="Tian M."/>
            <person name="Pan X."/>
            <person name="Warren A."/>
            <person name="Jiang C."/>
            <person name="Yuan D."/>
            <person name="Miao W."/>
        </authorList>
    </citation>
    <scope>NUCLEOTIDE SEQUENCE [LARGE SCALE GENOMIC DNA]</scope>
    <source>
        <strain evidence="2">36N120E</strain>
    </source>
</reference>
<dbReference type="Proteomes" id="UP000054937">
    <property type="component" value="Unassembled WGS sequence"/>
</dbReference>
<feature type="coiled-coil region" evidence="1">
    <location>
        <begin position="26"/>
        <end position="57"/>
    </location>
</feature>
<comment type="caution">
    <text evidence="2">The sequence shown here is derived from an EMBL/GenBank/DDBJ whole genome shotgun (WGS) entry which is preliminary data.</text>
</comment>
<protein>
    <submittedName>
        <fullName evidence="2">Uncharacterized protein</fullName>
    </submittedName>
</protein>
<evidence type="ECO:0000313" key="3">
    <source>
        <dbReference type="Proteomes" id="UP000054937"/>
    </source>
</evidence>
<sequence length="210" mass="25585">MISLIASNITQLKKNIEQDLSSNTILADFRKSIRRREQRVKESKEKLSSAIQSEEERLLRDSITYQNLNQLKKDIIDRKICINYNREEIEQNLQFFERIQSEYYKSKVEMLKDYIKELQEELKRWEEEREQREINFQYIEDAQQTLRFFQNIEIYYEEKCQKIQKKQEQENELARQRDLLDIRKNPNLTPSLIFEILGQPEQPEQLGQSE</sequence>
<keyword evidence="3" id="KW-1185">Reference proteome</keyword>
<accession>A0A0V0R3W8</accession>
<dbReference type="InParanoid" id="A0A0V0R3W8"/>